<dbReference type="GeneID" id="55820369"/>
<dbReference type="KEGG" id="mzi:HWN40_01800"/>
<sequence length="146" mass="17382">MAEECEITDPERNRLLNSLHRRLFWVGEQIPSKVKLDGKEVNLHEVVWEIVNKRKYTSEDLENIQTFLDMLNEKEKECERYLEEGDITYREAKEIFNETAGLMRAIMDLQELTVPSKRKARAQTKHTCDVKTEEWDRLIKILDSKK</sequence>
<proteinExistence type="predicted"/>
<dbReference type="OrthoDB" id="137027at2157"/>
<dbReference type="RefSeq" id="WP_176964152.1">
    <property type="nucleotide sequence ID" value="NZ_CP058215.1"/>
</dbReference>
<keyword evidence="2" id="KW-1185">Reference proteome</keyword>
<gene>
    <name evidence="1" type="ORF">HWN40_01800</name>
</gene>
<dbReference type="EMBL" id="CP058215">
    <property type="protein sequence ID" value="QLC49089.1"/>
    <property type="molecule type" value="Genomic_DNA"/>
</dbReference>
<dbReference type="InterPro" id="IPR043900">
    <property type="entry name" value="DUF5788"/>
</dbReference>
<accession>A0A7D5IAN8</accession>
<dbReference type="AlphaFoldDB" id="A0A7D5IAN8"/>
<dbReference type="Proteomes" id="UP000509594">
    <property type="component" value="Chromosome"/>
</dbReference>
<evidence type="ECO:0000313" key="2">
    <source>
        <dbReference type="Proteomes" id="UP000509594"/>
    </source>
</evidence>
<name>A0A7D5IAN8_9EURY</name>
<organism evidence="1 2">
    <name type="scientific">Methanolobus zinderi</name>
    <dbReference type="NCBI Taxonomy" id="536044"/>
    <lineage>
        <taxon>Archaea</taxon>
        <taxon>Methanobacteriati</taxon>
        <taxon>Methanobacteriota</taxon>
        <taxon>Stenosarchaea group</taxon>
        <taxon>Methanomicrobia</taxon>
        <taxon>Methanosarcinales</taxon>
        <taxon>Methanosarcinaceae</taxon>
        <taxon>Methanolobus</taxon>
    </lineage>
</organism>
<protein>
    <submittedName>
        <fullName evidence="1">Methyl-accepting chemotaxis protein</fullName>
    </submittedName>
</protein>
<evidence type="ECO:0000313" key="1">
    <source>
        <dbReference type="EMBL" id="QLC49089.1"/>
    </source>
</evidence>
<reference evidence="1 2" key="1">
    <citation type="submission" date="2020-06" db="EMBL/GenBank/DDBJ databases">
        <title>Methanolobus halotolerans sp. nov., isolated from a saline lake Tus in Siberia.</title>
        <authorList>
            <person name="Shen Y."/>
            <person name="Chen S.-C."/>
            <person name="Lai M.-C."/>
            <person name="Huang H.-H."/>
            <person name="Chiu H.-H."/>
            <person name="Tang S.-L."/>
            <person name="Rogozin D.Y."/>
            <person name="Degermendzhy A.G."/>
        </authorList>
    </citation>
    <scope>NUCLEOTIDE SEQUENCE [LARGE SCALE GENOMIC DNA]</scope>
    <source>
        <strain evidence="1 2">DSM 21339</strain>
    </source>
</reference>
<dbReference type="Pfam" id="PF19101">
    <property type="entry name" value="DUF5788"/>
    <property type="match status" value="1"/>
</dbReference>